<organism evidence="2 3">
    <name type="scientific">Aneurinibacillus aneurinilyticus</name>
    <name type="common">Bacillus aneurinolyticus</name>
    <dbReference type="NCBI Taxonomy" id="1391"/>
    <lineage>
        <taxon>Bacteria</taxon>
        <taxon>Bacillati</taxon>
        <taxon>Bacillota</taxon>
        <taxon>Bacilli</taxon>
        <taxon>Bacillales</taxon>
        <taxon>Paenibacillaceae</taxon>
        <taxon>Aneurinibacillus group</taxon>
        <taxon>Aneurinibacillus</taxon>
    </lineage>
</organism>
<dbReference type="Gene3D" id="3.40.50.1820">
    <property type="entry name" value="alpha/beta hydrolase"/>
    <property type="match status" value="1"/>
</dbReference>
<sequence>MHDFIQLFLIWKGWLRIRYVKCHGNKPIEIVTVHGGPGAPGSVKELAILLSQHKGVLEPYQTKLTVNELVLELNQQIENYCKKPVILIGHSSGALLSLLYTDKYPKKVKKLILISSAPLDEKWSEGIMKKRLERLAPDELKQLRILQNELVHEDIQDKEKSKTFMKLGEIMSKTDAYNGQAVWCDYVNNEELSDIQYPIYKSIWPEMSTLRKNGYFLNVLPKIEAPISVFHGRYDSHPIEGVINPFQKINKDISCHLFYKCGHYPWLEPLAKNTFFKILFNEVES</sequence>
<dbReference type="EMBL" id="JABAGO010000058">
    <property type="protein sequence ID" value="NMF00908.1"/>
    <property type="molecule type" value="Genomic_DNA"/>
</dbReference>
<dbReference type="InterPro" id="IPR000073">
    <property type="entry name" value="AB_hydrolase_1"/>
</dbReference>
<dbReference type="SUPFAM" id="SSF53474">
    <property type="entry name" value="alpha/beta-Hydrolases"/>
    <property type="match status" value="1"/>
</dbReference>
<dbReference type="GO" id="GO:0016787">
    <property type="term" value="F:hydrolase activity"/>
    <property type="evidence" value="ECO:0007669"/>
    <property type="project" value="UniProtKB-KW"/>
</dbReference>
<dbReference type="Proteomes" id="UP000561326">
    <property type="component" value="Unassembled WGS sequence"/>
</dbReference>
<dbReference type="PANTHER" id="PTHR43798:SF33">
    <property type="entry name" value="HYDROLASE, PUTATIVE (AFU_ORTHOLOGUE AFUA_2G14860)-RELATED"/>
    <property type="match status" value="1"/>
</dbReference>
<dbReference type="InterPro" id="IPR050266">
    <property type="entry name" value="AB_hydrolase_sf"/>
</dbReference>
<name>A0A848D4C7_ANEAE</name>
<feature type="domain" description="AB hydrolase-1" evidence="1">
    <location>
        <begin position="80"/>
        <end position="265"/>
    </location>
</feature>
<keyword evidence="2" id="KW-0378">Hydrolase</keyword>
<dbReference type="Pfam" id="PF00561">
    <property type="entry name" value="Abhydrolase_1"/>
    <property type="match status" value="1"/>
</dbReference>
<dbReference type="AlphaFoldDB" id="A0A848D4C7"/>
<evidence type="ECO:0000313" key="2">
    <source>
        <dbReference type="EMBL" id="NMF00908.1"/>
    </source>
</evidence>
<reference evidence="2 3" key="1">
    <citation type="submission" date="2020-04" db="EMBL/GenBank/DDBJ databases">
        <authorList>
            <person name="Hitch T.C.A."/>
            <person name="Wylensek D."/>
            <person name="Clavel T."/>
        </authorList>
    </citation>
    <scope>NUCLEOTIDE SEQUENCE [LARGE SCALE GENOMIC DNA]</scope>
    <source>
        <strain evidence="2 3">WB01_D5_05</strain>
    </source>
</reference>
<dbReference type="RefSeq" id="WP_168976430.1">
    <property type="nucleotide sequence ID" value="NZ_CAMJCG010000094.1"/>
</dbReference>
<dbReference type="InterPro" id="IPR029058">
    <property type="entry name" value="AB_hydrolase_fold"/>
</dbReference>
<accession>A0A848D4C7</accession>
<evidence type="ECO:0000259" key="1">
    <source>
        <dbReference type="Pfam" id="PF00561"/>
    </source>
</evidence>
<proteinExistence type="predicted"/>
<dbReference type="PANTHER" id="PTHR43798">
    <property type="entry name" value="MONOACYLGLYCEROL LIPASE"/>
    <property type="match status" value="1"/>
</dbReference>
<evidence type="ECO:0000313" key="3">
    <source>
        <dbReference type="Proteomes" id="UP000561326"/>
    </source>
</evidence>
<comment type="caution">
    <text evidence="2">The sequence shown here is derived from an EMBL/GenBank/DDBJ whole genome shotgun (WGS) entry which is preliminary data.</text>
</comment>
<gene>
    <name evidence="2" type="ORF">HF838_22055</name>
</gene>
<dbReference type="GO" id="GO:0016020">
    <property type="term" value="C:membrane"/>
    <property type="evidence" value="ECO:0007669"/>
    <property type="project" value="TreeGrafter"/>
</dbReference>
<protein>
    <submittedName>
        <fullName evidence="2">Alpha/beta hydrolase</fullName>
    </submittedName>
</protein>